<reference evidence="1" key="2">
    <citation type="submission" date="2023-06" db="EMBL/GenBank/DDBJ databases">
        <authorList>
            <person name="Ma L."/>
            <person name="Liu K.-W."/>
            <person name="Li Z."/>
            <person name="Hsiao Y.-Y."/>
            <person name="Qi Y."/>
            <person name="Fu T."/>
            <person name="Tang G."/>
            <person name="Zhang D."/>
            <person name="Sun W.-H."/>
            <person name="Liu D.-K."/>
            <person name="Li Y."/>
            <person name="Chen G.-Z."/>
            <person name="Liu X.-D."/>
            <person name="Liao X.-Y."/>
            <person name="Jiang Y.-T."/>
            <person name="Yu X."/>
            <person name="Hao Y."/>
            <person name="Huang J."/>
            <person name="Zhao X.-W."/>
            <person name="Ke S."/>
            <person name="Chen Y.-Y."/>
            <person name="Wu W.-L."/>
            <person name="Hsu J.-L."/>
            <person name="Lin Y.-F."/>
            <person name="Huang M.-D."/>
            <person name="Li C.-Y."/>
            <person name="Huang L."/>
            <person name="Wang Z.-W."/>
            <person name="Zhao X."/>
            <person name="Zhong W.-Y."/>
            <person name="Peng D.-H."/>
            <person name="Ahmad S."/>
            <person name="Lan S."/>
            <person name="Zhang J.-S."/>
            <person name="Tsai W.-C."/>
            <person name="Van De Peer Y."/>
            <person name="Liu Z.-J."/>
        </authorList>
    </citation>
    <scope>NUCLEOTIDE SEQUENCE</scope>
    <source>
        <strain evidence="1">CP</strain>
        <tissue evidence="1">Leaves</tissue>
    </source>
</reference>
<dbReference type="InterPro" id="IPR011990">
    <property type="entry name" value="TPR-like_helical_dom_sf"/>
</dbReference>
<evidence type="ECO:0000313" key="2">
    <source>
        <dbReference type="Proteomes" id="UP001180020"/>
    </source>
</evidence>
<dbReference type="EMBL" id="JAUJYO010000020">
    <property type="protein sequence ID" value="KAK1285434.1"/>
    <property type="molecule type" value="Genomic_DNA"/>
</dbReference>
<evidence type="ECO:0008006" key="3">
    <source>
        <dbReference type="Google" id="ProtNLM"/>
    </source>
</evidence>
<reference evidence="1" key="1">
    <citation type="journal article" date="2023" name="Nat. Commun.">
        <title>Diploid and tetraploid genomes of Acorus and the evolution of monocots.</title>
        <authorList>
            <person name="Ma L."/>
            <person name="Liu K.W."/>
            <person name="Li Z."/>
            <person name="Hsiao Y.Y."/>
            <person name="Qi Y."/>
            <person name="Fu T."/>
            <person name="Tang G.D."/>
            <person name="Zhang D."/>
            <person name="Sun W.H."/>
            <person name="Liu D.K."/>
            <person name="Li Y."/>
            <person name="Chen G.Z."/>
            <person name="Liu X.D."/>
            <person name="Liao X.Y."/>
            <person name="Jiang Y.T."/>
            <person name="Yu X."/>
            <person name="Hao Y."/>
            <person name="Huang J."/>
            <person name="Zhao X.W."/>
            <person name="Ke S."/>
            <person name="Chen Y.Y."/>
            <person name="Wu W.L."/>
            <person name="Hsu J.L."/>
            <person name="Lin Y.F."/>
            <person name="Huang M.D."/>
            <person name="Li C.Y."/>
            <person name="Huang L."/>
            <person name="Wang Z.W."/>
            <person name="Zhao X."/>
            <person name="Zhong W.Y."/>
            <person name="Peng D.H."/>
            <person name="Ahmad S."/>
            <person name="Lan S."/>
            <person name="Zhang J.S."/>
            <person name="Tsai W.C."/>
            <person name="Van de Peer Y."/>
            <person name="Liu Z.J."/>
        </authorList>
    </citation>
    <scope>NUCLEOTIDE SEQUENCE</scope>
    <source>
        <strain evidence="1">CP</strain>
    </source>
</reference>
<evidence type="ECO:0000313" key="1">
    <source>
        <dbReference type="EMBL" id="KAK1285434.1"/>
    </source>
</evidence>
<dbReference type="AlphaFoldDB" id="A0AAV9C9V9"/>
<dbReference type="Proteomes" id="UP001180020">
    <property type="component" value="Unassembled WGS sequence"/>
</dbReference>
<dbReference type="Gene3D" id="1.25.40.10">
    <property type="entry name" value="Tetratricopeptide repeat domain"/>
    <property type="match status" value="1"/>
</dbReference>
<accession>A0AAV9C9V9</accession>
<proteinExistence type="predicted"/>
<name>A0AAV9C9V9_ACOCL</name>
<gene>
    <name evidence="1" type="ORF">QJS10_CPB20g00372</name>
</gene>
<keyword evidence="2" id="KW-1185">Reference proteome</keyword>
<protein>
    <recommendedName>
        <fullName evidence="3">Pentatricopeptide repeat-containing protein</fullName>
    </recommendedName>
</protein>
<comment type="caution">
    <text evidence="1">The sequence shown here is derived from an EMBL/GenBank/DDBJ whole genome shotgun (WGS) entry which is preliminary data.</text>
</comment>
<sequence length="68" mass="7571">MGELWKGCDRPIEDLRGLARLLKALVGAGEGELVREVYEAMKRGGVVADEFVFRVLKRGLKGVDVIWV</sequence>
<organism evidence="1 2">
    <name type="scientific">Acorus calamus</name>
    <name type="common">Sweet flag</name>
    <dbReference type="NCBI Taxonomy" id="4465"/>
    <lineage>
        <taxon>Eukaryota</taxon>
        <taxon>Viridiplantae</taxon>
        <taxon>Streptophyta</taxon>
        <taxon>Embryophyta</taxon>
        <taxon>Tracheophyta</taxon>
        <taxon>Spermatophyta</taxon>
        <taxon>Magnoliopsida</taxon>
        <taxon>Liliopsida</taxon>
        <taxon>Acoraceae</taxon>
        <taxon>Acorus</taxon>
    </lineage>
</organism>